<dbReference type="EMBL" id="JABCJE010000005">
    <property type="protein sequence ID" value="NVO24066.1"/>
    <property type="molecule type" value="Genomic_DNA"/>
</dbReference>
<sequence>MRNLHPAPLIALGLIAILFAELASVAVAAVPDDADLVLVVAPPWHGGPEAVVAAAGGSVVGPSNAPLAVVATDATPAAFKDAGAWFLLDPNKFPFLCATETSK</sequence>
<evidence type="ECO:0000313" key="3">
    <source>
        <dbReference type="Proteomes" id="UP000592216"/>
    </source>
</evidence>
<evidence type="ECO:0000313" key="2">
    <source>
        <dbReference type="EMBL" id="NVO24066.1"/>
    </source>
</evidence>
<name>A0A850Q4N9_9RHOB</name>
<evidence type="ECO:0000256" key="1">
    <source>
        <dbReference type="SAM" id="SignalP"/>
    </source>
</evidence>
<organism evidence="2 3">
    <name type="scientific">Donghicola mangrovi</name>
    <dbReference type="NCBI Taxonomy" id="2729614"/>
    <lineage>
        <taxon>Bacteria</taxon>
        <taxon>Pseudomonadati</taxon>
        <taxon>Pseudomonadota</taxon>
        <taxon>Alphaproteobacteria</taxon>
        <taxon>Rhodobacterales</taxon>
        <taxon>Roseobacteraceae</taxon>
        <taxon>Donghicola</taxon>
    </lineage>
</organism>
<feature type="signal peptide" evidence="1">
    <location>
        <begin position="1"/>
        <end position="28"/>
    </location>
</feature>
<protein>
    <submittedName>
        <fullName evidence="2">Uncharacterized protein</fullName>
    </submittedName>
</protein>
<reference evidence="2 3" key="1">
    <citation type="submission" date="2020-04" db="EMBL/GenBank/DDBJ databases">
        <title>Donghicola sp., a member of the Rhodobacteraceae family isolated from mangrove forest in Thailand.</title>
        <authorList>
            <person name="Charoenyingcharoen P."/>
            <person name="Yukphan P."/>
        </authorList>
    </citation>
    <scope>NUCLEOTIDE SEQUENCE [LARGE SCALE GENOMIC DNA]</scope>
    <source>
        <strain evidence="2 3">B5-SW-15</strain>
    </source>
</reference>
<dbReference type="Proteomes" id="UP000592216">
    <property type="component" value="Unassembled WGS sequence"/>
</dbReference>
<dbReference type="AlphaFoldDB" id="A0A850Q4N9"/>
<proteinExistence type="predicted"/>
<dbReference type="RefSeq" id="WP_177157883.1">
    <property type="nucleotide sequence ID" value="NZ_JABCJE010000005.1"/>
</dbReference>
<feature type="chain" id="PRO_5032885961" evidence="1">
    <location>
        <begin position="29"/>
        <end position="103"/>
    </location>
</feature>
<accession>A0A850Q4N9</accession>
<gene>
    <name evidence="2" type="ORF">HJ536_11930</name>
</gene>
<comment type="caution">
    <text evidence="2">The sequence shown here is derived from an EMBL/GenBank/DDBJ whole genome shotgun (WGS) entry which is preliminary data.</text>
</comment>
<keyword evidence="1" id="KW-0732">Signal</keyword>